<dbReference type="RefSeq" id="WP_193845161.1">
    <property type="nucleotide sequence ID" value="NZ_PRDM01000001.1"/>
</dbReference>
<dbReference type="EMBL" id="PRDM01000001">
    <property type="protein sequence ID" value="MBE8724146.1"/>
    <property type="molecule type" value="Genomic_DNA"/>
</dbReference>
<dbReference type="Proteomes" id="UP000640614">
    <property type="component" value="Unassembled WGS sequence"/>
</dbReference>
<gene>
    <name evidence="1" type="ORF">C4F50_04225</name>
</gene>
<evidence type="ECO:0000313" key="1">
    <source>
        <dbReference type="EMBL" id="MBE8724146.1"/>
    </source>
</evidence>
<proteinExistence type="predicted"/>
<sequence>MERFQDENKWLASFGDVIDVKCPNCGQKAVVKRTFESTYYYRDQKILECKNCHYSKKENTVKYIAHVDSYCCNNVDKVEYKSQLLNKKPDTIKLKCPVCKEIKAFKPKIEEIRFEFSSDGLSQTESWFNAVLWYQKELGGNLFWAYNLDHIDYLQRYIQADLRERNPKVNGGGTMAARLPQFVKAAKNREKLLKILKKWKE</sequence>
<accession>A0ABR9TFS7</accession>
<organism evidence="1 2">
    <name type="scientific">Flavobacterium hungaricum</name>
    <dbReference type="NCBI Taxonomy" id="2082725"/>
    <lineage>
        <taxon>Bacteria</taxon>
        <taxon>Pseudomonadati</taxon>
        <taxon>Bacteroidota</taxon>
        <taxon>Flavobacteriia</taxon>
        <taxon>Flavobacteriales</taxon>
        <taxon>Flavobacteriaceae</taxon>
        <taxon>Flavobacterium</taxon>
    </lineage>
</organism>
<keyword evidence="2" id="KW-1185">Reference proteome</keyword>
<comment type="caution">
    <text evidence="1">The sequence shown here is derived from an EMBL/GenBank/DDBJ whole genome shotgun (WGS) entry which is preliminary data.</text>
</comment>
<reference evidence="1 2" key="1">
    <citation type="submission" date="2018-07" db="EMBL/GenBank/DDBJ databases">
        <title>Genome assembly of strain KB82.</title>
        <authorList>
            <person name="Kukolya J."/>
            <person name="Horvath B."/>
            <person name="Nagy I."/>
            <person name="Toth A."/>
        </authorList>
    </citation>
    <scope>NUCLEOTIDE SEQUENCE [LARGE SCALE GENOMIC DNA]</scope>
    <source>
        <strain evidence="1 2">Kb82</strain>
    </source>
</reference>
<name>A0ABR9TFS7_9FLAO</name>
<evidence type="ECO:0000313" key="2">
    <source>
        <dbReference type="Proteomes" id="UP000640614"/>
    </source>
</evidence>
<protein>
    <submittedName>
        <fullName evidence="1">Uncharacterized protein</fullName>
    </submittedName>
</protein>